<evidence type="ECO:0000313" key="2">
    <source>
        <dbReference type="Proteomes" id="UP000729290"/>
    </source>
</evidence>
<organism evidence="1 2">
    <name type="scientific">Anaerotignum lactatifermentans</name>
    <dbReference type="NCBI Taxonomy" id="160404"/>
    <lineage>
        <taxon>Bacteria</taxon>
        <taxon>Bacillati</taxon>
        <taxon>Bacillota</taxon>
        <taxon>Clostridia</taxon>
        <taxon>Lachnospirales</taxon>
        <taxon>Anaerotignaceae</taxon>
        <taxon>Anaerotignum</taxon>
    </lineage>
</organism>
<dbReference type="Proteomes" id="UP000729290">
    <property type="component" value="Unassembled WGS sequence"/>
</dbReference>
<keyword evidence="2" id="KW-1185">Reference proteome</keyword>
<accession>A0ABS2G8Y7</accession>
<protein>
    <submittedName>
        <fullName evidence="1">Uncharacterized protein</fullName>
    </submittedName>
</protein>
<evidence type="ECO:0000313" key="1">
    <source>
        <dbReference type="EMBL" id="MBM6877931.1"/>
    </source>
</evidence>
<gene>
    <name evidence="1" type="ORF">H9X83_07125</name>
</gene>
<comment type="caution">
    <text evidence="1">The sequence shown here is derived from an EMBL/GenBank/DDBJ whole genome shotgun (WGS) entry which is preliminary data.</text>
</comment>
<dbReference type="RefSeq" id="WP_205132762.1">
    <property type="nucleotide sequence ID" value="NZ_JACSNT010000002.1"/>
</dbReference>
<proteinExistence type="predicted"/>
<dbReference type="EMBL" id="JACSNV010000008">
    <property type="protein sequence ID" value="MBM6877931.1"/>
    <property type="molecule type" value="Genomic_DNA"/>
</dbReference>
<reference evidence="1 2" key="1">
    <citation type="journal article" date="2021" name="Sci. Rep.">
        <title>The distribution of antibiotic resistance genes in chicken gut microbiota commensals.</title>
        <authorList>
            <person name="Juricova H."/>
            <person name="Matiasovicova J."/>
            <person name="Kubasova T."/>
            <person name="Cejkova D."/>
            <person name="Rychlik I."/>
        </authorList>
    </citation>
    <scope>NUCLEOTIDE SEQUENCE [LARGE SCALE GENOMIC DNA]</scope>
    <source>
        <strain evidence="1 2">An431b</strain>
    </source>
</reference>
<sequence>MFVKRLRDDQITGIIQAVSDPDAEVTDIRRPYTDPEVTAVSQDMEEHYVLHDYDIEGFEFLPDDATYIYRKKMLEYFGIDYALNYLLRK</sequence>
<name>A0ABS2G8Y7_9FIRM</name>